<dbReference type="SUPFAM" id="SSF46785">
    <property type="entry name" value="Winged helix' DNA-binding domain"/>
    <property type="match status" value="1"/>
</dbReference>
<dbReference type="EMBL" id="LJRO01000206">
    <property type="protein sequence ID" value="KPZ00022.1"/>
    <property type="molecule type" value="Genomic_DNA"/>
</dbReference>
<evidence type="ECO:0000256" key="1">
    <source>
        <dbReference type="ARBA" id="ARBA00009437"/>
    </source>
</evidence>
<name>A0AA40P4Q0_9PSED</name>
<comment type="similarity">
    <text evidence="1">Belongs to the LysR transcriptional regulatory family.</text>
</comment>
<keyword evidence="4" id="KW-0804">Transcription</keyword>
<evidence type="ECO:0000313" key="7">
    <source>
        <dbReference type="Proteomes" id="UP000050523"/>
    </source>
</evidence>
<reference evidence="6 7" key="1">
    <citation type="submission" date="2015-09" db="EMBL/GenBank/DDBJ databases">
        <title>Genome announcement of multiple Pseudomonas syringae strains.</title>
        <authorList>
            <person name="Thakur S."/>
            <person name="Wang P.W."/>
            <person name="Gong Y."/>
            <person name="Weir B.S."/>
            <person name="Guttman D.S."/>
        </authorList>
    </citation>
    <scope>NUCLEOTIDE SEQUENCE [LARGE SCALE GENOMIC DNA]</scope>
    <source>
        <strain evidence="6 7">ICMP9151</strain>
    </source>
</reference>
<evidence type="ECO:0000256" key="2">
    <source>
        <dbReference type="ARBA" id="ARBA00023015"/>
    </source>
</evidence>
<evidence type="ECO:0000313" key="6">
    <source>
        <dbReference type="EMBL" id="KPZ00022.1"/>
    </source>
</evidence>
<organism evidence="6 7">
    <name type="scientific">Pseudomonas tremae</name>
    <dbReference type="NCBI Taxonomy" id="200454"/>
    <lineage>
        <taxon>Bacteria</taxon>
        <taxon>Pseudomonadati</taxon>
        <taxon>Pseudomonadota</taxon>
        <taxon>Gammaproteobacteria</taxon>
        <taxon>Pseudomonadales</taxon>
        <taxon>Pseudomonadaceae</taxon>
        <taxon>Pseudomonas</taxon>
    </lineage>
</organism>
<dbReference type="PROSITE" id="PS50931">
    <property type="entry name" value="HTH_LYSR"/>
    <property type="match status" value="1"/>
</dbReference>
<evidence type="ECO:0000256" key="4">
    <source>
        <dbReference type="ARBA" id="ARBA00023163"/>
    </source>
</evidence>
<dbReference type="InterPro" id="IPR036388">
    <property type="entry name" value="WH-like_DNA-bd_sf"/>
</dbReference>
<dbReference type="GO" id="GO:0043565">
    <property type="term" value="F:sequence-specific DNA binding"/>
    <property type="evidence" value="ECO:0007669"/>
    <property type="project" value="TreeGrafter"/>
</dbReference>
<dbReference type="PANTHER" id="PTHR30537:SF74">
    <property type="entry name" value="HTH-TYPE TRANSCRIPTIONAL REGULATOR TRPI"/>
    <property type="match status" value="1"/>
</dbReference>
<dbReference type="CDD" id="cd08432">
    <property type="entry name" value="PBP2_GcdR_TrpI_HvrB_AmpR_like"/>
    <property type="match status" value="1"/>
</dbReference>
<dbReference type="InterPro" id="IPR000847">
    <property type="entry name" value="LysR_HTH_N"/>
</dbReference>
<accession>A0AA40P4Q0</accession>
<dbReference type="SUPFAM" id="SSF53850">
    <property type="entry name" value="Periplasmic binding protein-like II"/>
    <property type="match status" value="1"/>
</dbReference>
<dbReference type="PRINTS" id="PR00039">
    <property type="entry name" value="HTHLYSR"/>
</dbReference>
<keyword evidence="3" id="KW-0238">DNA-binding</keyword>
<dbReference type="GeneID" id="73734831"/>
<protein>
    <submittedName>
        <fullName evidence="6">LysR family transcriptional regulator</fullName>
    </submittedName>
</protein>
<comment type="caution">
    <text evidence="6">The sequence shown here is derived from an EMBL/GenBank/DDBJ whole genome shotgun (WGS) entry which is preliminary data.</text>
</comment>
<evidence type="ECO:0000256" key="3">
    <source>
        <dbReference type="ARBA" id="ARBA00023125"/>
    </source>
</evidence>
<dbReference type="AlphaFoldDB" id="A0AA40P4Q0"/>
<proteinExistence type="inferred from homology"/>
<dbReference type="GO" id="GO:0006351">
    <property type="term" value="P:DNA-templated transcription"/>
    <property type="evidence" value="ECO:0007669"/>
    <property type="project" value="TreeGrafter"/>
</dbReference>
<dbReference type="Pfam" id="PF03466">
    <property type="entry name" value="LysR_substrate"/>
    <property type="match status" value="1"/>
</dbReference>
<dbReference type="InterPro" id="IPR036390">
    <property type="entry name" value="WH_DNA-bd_sf"/>
</dbReference>
<dbReference type="RefSeq" id="WP_024689790.1">
    <property type="nucleotide sequence ID" value="NZ_AVEL02000055.1"/>
</dbReference>
<keyword evidence="2" id="KW-0805">Transcription regulation</keyword>
<dbReference type="Gene3D" id="1.10.10.10">
    <property type="entry name" value="Winged helix-like DNA-binding domain superfamily/Winged helix DNA-binding domain"/>
    <property type="match status" value="1"/>
</dbReference>
<dbReference type="PANTHER" id="PTHR30537">
    <property type="entry name" value="HTH-TYPE TRANSCRIPTIONAL REGULATOR"/>
    <property type="match status" value="1"/>
</dbReference>
<evidence type="ECO:0000259" key="5">
    <source>
        <dbReference type="PROSITE" id="PS50931"/>
    </source>
</evidence>
<dbReference type="Proteomes" id="UP000050523">
    <property type="component" value="Unassembled WGS sequence"/>
</dbReference>
<gene>
    <name evidence="6" type="ORF">ALO43_04578</name>
</gene>
<dbReference type="Gene3D" id="3.40.190.10">
    <property type="entry name" value="Periplasmic binding protein-like II"/>
    <property type="match status" value="2"/>
</dbReference>
<sequence>MSRIFNAQMHAWLQVFACAARHLSFTRCAEELHVTPGAISQQMRQLEERLGFALFHRVGRGLELTAEGQRLAVVANEVQSRISEELRLLYSGRIGGVFRLRCIPSFLSKWLMPRLPRLQAAFPDIQLRIIAEDSSGSLRDDDFDLAIDLNDGSYPGLSTTPLLEEELFPVCSPSLLVGKPPLDTPSQLAHFPLLHDITAWRGSYEYAEWEFYLTAIGADGIDVRRGHTFNRNHLTIDAARMGMGVAIARKALITDELEQGLLIVPFGHPIKARKKYVLAYREGALTTPARRAVHDWLVSEAASQFAVNQ</sequence>
<dbReference type="Pfam" id="PF00126">
    <property type="entry name" value="HTH_1"/>
    <property type="match status" value="1"/>
</dbReference>
<feature type="domain" description="HTH lysR-type" evidence="5">
    <location>
        <begin position="12"/>
        <end position="65"/>
    </location>
</feature>
<dbReference type="InterPro" id="IPR005119">
    <property type="entry name" value="LysR_subst-bd"/>
</dbReference>
<dbReference type="InterPro" id="IPR058163">
    <property type="entry name" value="LysR-type_TF_proteobact-type"/>
</dbReference>
<dbReference type="GO" id="GO:0003700">
    <property type="term" value="F:DNA-binding transcription factor activity"/>
    <property type="evidence" value="ECO:0007669"/>
    <property type="project" value="InterPro"/>
</dbReference>